<protein>
    <recommendedName>
        <fullName evidence="13">Ion transport domain-containing protein</fullName>
    </recommendedName>
</protein>
<dbReference type="PROSITE" id="PS50088">
    <property type="entry name" value="ANK_REPEAT"/>
    <property type="match status" value="12"/>
</dbReference>
<comment type="caution">
    <text evidence="14">The sequence shown here is derived from an EMBL/GenBank/DDBJ whole genome shotgun (WGS) entry which is preliminary data.</text>
</comment>
<proteinExistence type="predicted"/>
<dbReference type="EMBL" id="CALNXJ010000018">
    <property type="protein sequence ID" value="CAH3120721.1"/>
    <property type="molecule type" value="Genomic_DNA"/>
</dbReference>
<dbReference type="AlphaFoldDB" id="A0AAU9WP67"/>
<evidence type="ECO:0000256" key="10">
    <source>
        <dbReference type="ARBA" id="ARBA00023303"/>
    </source>
</evidence>
<dbReference type="Pfam" id="PF12796">
    <property type="entry name" value="Ank_2"/>
    <property type="match status" value="4"/>
</dbReference>
<feature type="repeat" description="ANK" evidence="11">
    <location>
        <begin position="85"/>
        <end position="117"/>
    </location>
</feature>
<evidence type="ECO:0000256" key="4">
    <source>
        <dbReference type="ARBA" id="ARBA00022692"/>
    </source>
</evidence>
<feature type="repeat" description="ANK" evidence="11">
    <location>
        <begin position="242"/>
        <end position="274"/>
    </location>
</feature>
<keyword evidence="3" id="KW-0716">Sensory transduction</keyword>
<feature type="repeat" description="ANK" evidence="11">
    <location>
        <begin position="414"/>
        <end position="446"/>
    </location>
</feature>
<feature type="domain" description="Ion transport" evidence="13">
    <location>
        <begin position="852"/>
        <end position="1079"/>
    </location>
</feature>
<dbReference type="Proteomes" id="UP001159428">
    <property type="component" value="Unassembled WGS sequence"/>
</dbReference>
<dbReference type="InterPro" id="IPR002110">
    <property type="entry name" value="Ankyrin_rpt"/>
</dbReference>
<keyword evidence="7 11" id="KW-0040">ANK repeat</keyword>
<evidence type="ECO:0000256" key="2">
    <source>
        <dbReference type="ARBA" id="ARBA00022448"/>
    </source>
</evidence>
<evidence type="ECO:0000256" key="11">
    <source>
        <dbReference type="PROSITE-ProRule" id="PRU00023"/>
    </source>
</evidence>
<evidence type="ECO:0000256" key="7">
    <source>
        <dbReference type="ARBA" id="ARBA00023043"/>
    </source>
</evidence>
<feature type="repeat" description="ANK" evidence="11">
    <location>
        <begin position="315"/>
        <end position="347"/>
    </location>
</feature>
<evidence type="ECO:0000256" key="3">
    <source>
        <dbReference type="ARBA" id="ARBA00022606"/>
    </source>
</evidence>
<feature type="transmembrane region" description="Helical" evidence="12">
    <location>
        <begin position="870"/>
        <end position="891"/>
    </location>
</feature>
<keyword evidence="10" id="KW-0407">Ion channel</keyword>
<dbReference type="InterPro" id="IPR052076">
    <property type="entry name" value="TRP_cation_channel"/>
</dbReference>
<gene>
    <name evidence="14" type="ORF">PMEA_00008747</name>
</gene>
<feature type="transmembrane region" description="Helical" evidence="12">
    <location>
        <begin position="1045"/>
        <end position="1070"/>
    </location>
</feature>
<dbReference type="Pfam" id="PF00520">
    <property type="entry name" value="Ion_trans"/>
    <property type="match status" value="1"/>
</dbReference>
<keyword evidence="6 12" id="KW-1133">Transmembrane helix</keyword>
<dbReference type="GO" id="GO:0005216">
    <property type="term" value="F:monoatomic ion channel activity"/>
    <property type="evidence" value="ECO:0007669"/>
    <property type="project" value="InterPro"/>
</dbReference>
<evidence type="ECO:0000256" key="6">
    <source>
        <dbReference type="ARBA" id="ARBA00022989"/>
    </source>
</evidence>
<dbReference type="InterPro" id="IPR036770">
    <property type="entry name" value="Ankyrin_rpt-contain_sf"/>
</dbReference>
<name>A0AAU9WP67_9CNID</name>
<dbReference type="PROSITE" id="PS50297">
    <property type="entry name" value="ANK_REP_REGION"/>
    <property type="match status" value="12"/>
</dbReference>
<sequence>MTDTFVGNRDGVYDRTSPLEMTQVYPQPVQPATEIQLPDIDDISHITLHQAARDGKTNIITQRLTKLASKNPARYKKVINKRDEDNTTPLHYAVRYGQEEVVKVLVELGADINIPGEDGASPLHYAARFRANLQVSQVNAGGENGTVPDGVVESNIGVVAAPLTHAISSSSLLVEVNQAMSQISSVDESLIHFFVNERKGDVNIKDSYGSTPLHYAASKSNVTAIKELLNSDGINVDAADASGSTPLHCAATEGNVEIVKALLEVGSDPRAKDYEGMTPIHFACTYGNLETVELLFEHAERKGDLLEMLEDRNREGETALHSAVGGGHIKIVEMCLKKGAKVKARRGNLAQPLHIAAINGYVNIAELLVAHRAKIEARNAYHVTPLHKAAAFNKIEMVAFLLEKGADIDCLDKDNYTPLLVAASEGHTDVVSKLLHEGADLQVKDIHDKTAIFLAAEKNRVNTLKVILENENAKSLINESDQHENTPLHVAAMNGYASVVQALLDNKAKINARNEDEDTPLHLAAKNGKIRTVLELINRDRNVINDRDEASNTALHLAAIEGHIKCCNALLENGAEVDARNATLWTPLDCAAAKGHLKVANILLDSDSPVDPIDKIKTTPLHLAAKEGHADMVTLLLSKGADITLTDLSGRNCLDLAADHSRKEAAMAIVNDENWIDVLKNKSWEQSHVTTSLRKLIIKLPSVAEAVFNRCVKESNHHVEDKKYELTFYYGFLEDIFLDWSDGGDAASEMSSVASFLIEDVEENEEFRKIQGSAGVVEAVTQLEKKDSHPLMIMVKNKREQLLGHPLVTFLLDYKWKTFGRYIYYFKLALYGLFLLFLTGYTVYMTEHGPVCANETVVDKGTADESSARYILWISVGRIVILALASMHILSELFQLVYQLRRYFSWENLLEWGVYALAVVNVADDFQVDLVRRYVCSKAKKTIGALSIFLAWMALVLFIRKFPKLGIYVVMFTSILYTFTKFFMIFVLFLVAFALSFFTLFYDPQQSIRAFGEPGRAIVKTAVMMIGEFDFDDLFNSPDQDVPDVAWFIFIVFLIIMTLILMNLLIGLAVDDIKGVQDQAVLERQAMLVDLAMDVEKALPRRIRKRLVPETEVVRPNQYEGFKGYWYSPPISAKEVQEALKPNKSSLEVLSDRTDELQESVLGMRNRLKTMQCNLEGLHKMLAGVVKKLDANVEGDDDEDDKLF</sequence>
<keyword evidence="9 12" id="KW-0472">Membrane</keyword>
<keyword evidence="4 12" id="KW-0812">Transmembrane</keyword>
<dbReference type="SMART" id="SM00248">
    <property type="entry name" value="ANK"/>
    <property type="match status" value="15"/>
</dbReference>
<evidence type="ECO:0000313" key="14">
    <source>
        <dbReference type="EMBL" id="CAH3120721.1"/>
    </source>
</evidence>
<dbReference type="PRINTS" id="PR01415">
    <property type="entry name" value="ANKYRIN"/>
</dbReference>
<dbReference type="PANTHER" id="PTHR47143">
    <property type="entry name" value="TRANSIENT RECEPTOR POTENTIAL CATION CHANNEL PROTEIN PAINLESS"/>
    <property type="match status" value="1"/>
</dbReference>
<reference evidence="14 15" key="1">
    <citation type="submission" date="2022-05" db="EMBL/GenBank/DDBJ databases">
        <authorList>
            <consortium name="Genoscope - CEA"/>
            <person name="William W."/>
        </authorList>
    </citation>
    <scope>NUCLEOTIDE SEQUENCE [LARGE SCALE GENOMIC DNA]</scope>
</reference>
<feature type="transmembrane region" description="Helical" evidence="12">
    <location>
        <begin position="943"/>
        <end position="962"/>
    </location>
</feature>
<feature type="repeat" description="ANK" evidence="11">
    <location>
        <begin position="483"/>
        <end position="515"/>
    </location>
</feature>
<evidence type="ECO:0000256" key="5">
    <source>
        <dbReference type="ARBA" id="ARBA00022737"/>
    </source>
</evidence>
<comment type="subcellular location">
    <subcellularLocation>
        <location evidence="1">Membrane</location>
        <topology evidence="1">Multi-pass membrane protein</topology>
    </subcellularLocation>
</comment>
<dbReference type="Gene3D" id="1.10.287.70">
    <property type="match status" value="1"/>
</dbReference>
<feature type="repeat" description="ANK" evidence="11">
    <location>
        <begin position="348"/>
        <end position="380"/>
    </location>
</feature>
<evidence type="ECO:0000259" key="13">
    <source>
        <dbReference type="Pfam" id="PF00520"/>
    </source>
</evidence>
<feature type="repeat" description="ANK" evidence="11">
    <location>
        <begin position="616"/>
        <end position="648"/>
    </location>
</feature>
<feature type="repeat" description="ANK" evidence="11">
    <location>
        <begin position="381"/>
        <end position="413"/>
    </location>
</feature>
<dbReference type="Gene3D" id="1.25.40.20">
    <property type="entry name" value="Ankyrin repeat-containing domain"/>
    <property type="match status" value="6"/>
</dbReference>
<evidence type="ECO:0000256" key="12">
    <source>
        <dbReference type="SAM" id="Phobius"/>
    </source>
</evidence>
<evidence type="ECO:0000256" key="1">
    <source>
        <dbReference type="ARBA" id="ARBA00004141"/>
    </source>
</evidence>
<dbReference type="SUPFAM" id="SSF48403">
    <property type="entry name" value="Ankyrin repeat"/>
    <property type="match status" value="2"/>
</dbReference>
<feature type="repeat" description="ANK" evidence="11">
    <location>
        <begin position="516"/>
        <end position="549"/>
    </location>
</feature>
<dbReference type="InterPro" id="IPR005821">
    <property type="entry name" value="Ion_trans_dom"/>
</dbReference>
<evidence type="ECO:0000313" key="15">
    <source>
        <dbReference type="Proteomes" id="UP001159428"/>
    </source>
</evidence>
<feature type="repeat" description="ANK" evidence="11">
    <location>
        <begin position="550"/>
        <end position="582"/>
    </location>
</feature>
<feature type="repeat" description="ANK" evidence="11">
    <location>
        <begin position="208"/>
        <end position="241"/>
    </location>
</feature>
<dbReference type="GO" id="GO:1902495">
    <property type="term" value="C:transmembrane transporter complex"/>
    <property type="evidence" value="ECO:0007669"/>
    <property type="project" value="TreeGrafter"/>
</dbReference>
<organism evidence="14 15">
    <name type="scientific">Pocillopora meandrina</name>
    <dbReference type="NCBI Taxonomy" id="46732"/>
    <lineage>
        <taxon>Eukaryota</taxon>
        <taxon>Metazoa</taxon>
        <taxon>Cnidaria</taxon>
        <taxon>Anthozoa</taxon>
        <taxon>Hexacorallia</taxon>
        <taxon>Scleractinia</taxon>
        <taxon>Astrocoeniina</taxon>
        <taxon>Pocilloporidae</taxon>
        <taxon>Pocillopora</taxon>
    </lineage>
</organism>
<keyword evidence="15" id="KW-1185">Reference proteome</keyword>
<feature type="transmembrane region" description="Helical" evidence="12">
    <location>
        <begin position="982"/>
        <end position="1002"/>
    </location>
</feature>
<evidence type="ECO:0000256" key="9">
    <source>
        <dbReference type="ARBA" id="ARBA00023136"/>
    </source>
</evidence>
<dbReference type="PANTHER" id="PTHR47143:SF3">
    <property type="entry name" value="PWWP DOMAIN-CONTAINING PROTEIN"/>
    <property type="match status" value="1"/>
</dbReference>
<keyword evidence="2" id="KW-0813">Transport</keyword>
<dbReference type="Pfam" id="PF00023">
    <property type="entry name" value="Ank"/>
    <property type="match status" value="4"/>
</dbReference>
<keyword evidence="5" id="KW-0677">Repeat</keyword>
<feature type="transmembrane region" description="Helical" evidence="12">
    <location>
        <begin position="822"/>
        <end position="844"/>
    </location>
</feature>
<evidence type="ECO:0000256" key="8">
    <source>
        <dbReference type="ARBA" id="ARBA00023065"/>
    </source>
</evidence>
<accession>A0AAU9WP67</accession>
<feature type="repeat" description="ANK" evidence="11">
    <location>
        <begin position="275"/>
        <end position="298"/>
    </location>
</feature>
<keyword evidence="8" id="KW-0406">Ion transport</keyword>